<evidence type="ECO:0000313" key="2">
    <source>
        <dbReference type="EMBL" id="MBP3955389.1"/>
    </source>
</evidence>
<dbReference type="RefSeq" id="WP_210653471.1">
    <property type="nucleotide sequence ID" value="NZ_JAGKQQ010000001.1"/>
</dbReference>
<sequence length="567" mass="59780">MTDVGELKVRISADAAQLERGLKKANDSVQQAAGSMGTSLATLKSQFAALVPALSVVAFAQFAKGAFDAADHINDMAQRTGFLGSTLSALNIPLQKGGSSLDEFSGSIARMNAMIGEAAKGTNEGAVKAFDTLGLSVKALAQLSPEQQFYEIAAALGRVGSQSELTEKGVNIFGRSFATLIPLIKDSKGDVAAFVDEAKNLGNALTDEQLSRIDDLGDRWTESLERMRLKLLDIVPLVESLSNLPDYLGAAFVEIPFQAGQAIGNRMKGGNPNVSENRPDSVDYAVFMGDEAQGPAYRPNSAKGSNDGLLGQKEREAAAKKIAEAKKALDEYNLSLMQENEILQQSPREQAALEARFKTEEIARRGGIKATQEMIEANEELARTNYDLAESMQQAARFQQELHDKLSATLTDVVFKAGSAKEAMLGFAESIARAAFEKKVAGPLADALIGTGGGKGLMDDAIGGLGSIFGGFFADGGRPPVGIPSVVGERGPEIFVPDSAGTVIPNHQMGGSTVIVQQTIQVNPGVPELINARIREAAPAIAAHAQSSVFAALEKGGAESQLARLRS</sequence>
<feature type="coiled-coil region" evidence="1">
    <location>
        <begin position="315"/>
        <end position="342"/>
    </location>
</feature>
<comment type="caution">
    <text evidence="2">The sequence shown here is derived from an EMBL/GenBank/DDBJ whole genome shotgun (WGS) entry which is preliminary data.</text>
</comment>
<accession>A0ABS5BNT6</accession>
<dbReference type="Proteomes" id="UP000676565">
    <property type="component" value="Unassembled WGS sequence"/>
</dbReference>
<evidence type="ECO:0008006" key="4">
    <source>
        <dbReference type="Google" id="ProtNLM"/>
    </source>
</evidence>
<protein>
    <recommendedName>
        <fullName evidence="4">Bacteriophage tail tape measure C-terminal domain-containing protein</fullName>
    </recommendedName>
</protein>
<evidence type="ECO:0000256" key="1">
    <source>
        <dbReference type="SAM" id="Coils"/>
    </source>
</evidence>
<proteinExistence type="predicted"/>
<keyword evidence="1" id="KW-0175">Coiled coil</keyword>
<dbReference type="EMBL" id="JAGKQQ010000001">
    <property type="protein sequence ID" value="MBP3955389.1"/>
    <property type="molecule type" value="Genomic_DNA"/>
</dbReference>
<gene>
    <name evidence="2" type="ORF">J8F10_08860</name>
</gene>
<name>A0ABS5BNT6_9BACT</name>
<organism evidence="2 3">
    <name type="scientific">Gemmata palustris</name>
    <dbReference type="NCBI Taxonomy" id="2822762"/>
    <lineage>
        <taxon>Bacteria</taxon>
        <taxon>Pseudomonadati</taxon>
        <taxon>Planctomycetota</taxon>
        <taxon>Planctomycetia</taxon>
        <taxon>Gemmatales</taxon>
        <taxon>Gemmataceae</taxon>
        <taxon>Gemmata</taxon>
    </lineage>
</organism>
<reference evidence="2 3" key="1">
    <citation type="submission" date="2021-04" db="EMBL/GenBank/DDBJ databases">
        <authorList>
            <person name="Ivanova A."/>
        </authorList>
    </citation>
    <scope>NUCLEOTIDE SEQUENCE [LARGE SCALE GENOMIC DNA]</scope>
    <source>
        <strain evidence="2 3">G18</strain>
    </source>
</reference>
<keyword evidence="3" id="KW-1185">Reference proteome</keyword>
<evidence type="ECO:0000313" key="3">
    <source>
        <dbReference type="Proteomes" id="UP000676565"/>
    </source>
</evidence>